<reference evidence="1" key="1">
    <citation type="submission" date="2021-01" db="EMBL/GenBank/DDBJ databases">
        <authorList>
            <person name="Lovell J.T."/>
            <person name="Bentley N."/>
            <person name="Bhattarai G."/>
            <person name="Jenkins J.W."/>
            <person name="Sreedasyam A."/>
            <person name="Alarcon Y."/>
            <person name="Bock C."/>
            <person name="Boston L."/>
            <person name="Carlson J."/>
            <person name="Cervantes K."/>
            <person name="Clermont K."/>
            <person name="Krom N."/>
            <person name="Kubenka K."/>
            <person name="Mamidi S."/>
            <person name="Mattison C."/>
            <person name="Monteros M."/>
            <person name="Pisani C."/>
            <person name="Plott C."/>
            <person name="Rajasekar S."/>
            <person name="Rhein H.S."/>
            <person name="Rohla C."/>
            <person name="Song M."/>
            <person name="Hilaire R.S."/>
            <person name="Shu S."/>
            <person name="Wells L."/>
            <person name="Wang X."/>
            <person name="Webber J."/>
            <person name="Heerema R.J."/>
            <person name="Klein P."/>
            <person name="Conner P."/>
            <person name="Grauke L."/>
            <person name="Grimwood J."/>
            <person name="Schmutz J."/>
            <person name="Randall J.J."/>
        </authorList>
    </citation>
    <scope>NUCLEOTIDE SEQUENCE</scope>
    <source>
        <tissue evidence="1">Leaf</tissue>
    </source>
</reference>
<dbReference type="EMBL" id="CM031838">
    <property type="protein sequence ID" value="KAG6678653.1"/>
    <property type="molecule type" value="Genomic_DNA"/>
</dbReference>
<name>A0A922ABP1_CARIL</name>
<protein>
    <submittedName>
        <fullName evidence="1">Uncharacterized protein</fullName>
    </submittedName>
</protein>
<organism evidence="1 2">
    <name type="scientific">Carya illinoinensis</name>
    <name type="common">Pecan</name>
    <dbReference type="NCBI Taxonomy" id="32201"/>
    <lineage>
        <taxon>Eukaryota</taxon>
        <taxon>Viridiplantae</taxon>
        <taxon>Streptophyta</taxon>
        <taxon>Embryophyta</taxon>
        <taxon>Tracheophyta</taxon>
        <taxon>Spermatophyta</taxon>
        <taxon>Magnoliopsida</taxon>
        <taxon>eudicotyledons</taxon>
        <taxon>Gunneridae</taxon>
        <taxon>Pentapetalae</taxon>
        <taxon>rosids</taxon>
        <taxon>fabids</taxon>
        <taxon>Fagales</taxon>
        <taxon>Juglandaceae</taxon>
        <taxon>Carya</taxon>
    </lineage>
</organism>
<proteinExistence type="predicted"/>
<comment type="caution">
    <text evidence="1">The sequence shown here is derived from an EMBL/GenBank/DDBJ whole genome shotgun (WGS) entry which is preliminary data.</text>
</comment>
<evidence type="ECO:0000313" key="2">
    <source>
        <dbReference type="Proteomes" id="UP000811246"/>
    </source>
</evidence>
<sequence length="152" mass="17370">MCFHKPTLHAPLTSLEHHPPHEPPYLLSITIFHKMGLHTFSHLTRWHLNSSPIPPHKKSRYNFSMRSATLAGIGNKDKKYVSRLDSVLFIKVILPPFARYILFQPAKRRFTFSITVSQTEAALEATTNGRPTYVIGSEAVLHPKVLANCRRF</sequence>
<dbReference type="Proteomes" id="UP000811246">
    <property type="component" value="Chromosome 14"/>
</dbReference>
<gene>
    <name evidence="1" type="ORF">I3842_14G091900</name>
</gene>
<accession>A0A922ABP1</accession>
<dbReference type="AlphaFoldDB" id="A0A922ABP1"/>
<evidence type="ECO:0000313" key="1">
    <source>
        <dbReference type="EMBL" id="KAG6678653.1"/>
    </source>
</evidence>